<evidence type="ECO:0000313" key="5">
    <source>
        <dbReference type="EMBL" id="KAB4231529.1"/>
    </source>
</evidence>
<dbReference type="EMBL" id="WCUQ01000018">
    <property type="protein sequence ID" value="KAB4120504.1"/>
    <property type="molecule type" value="Genomic_DNA"/>
</dbReference>
<dbReference type="Proteomes" id="UP000434462">
    <property type="component" value="Unassembled WGS sequence"/>
</dbReference>
<dbReference type="Pfam" id="PF13498">
    <property type="entry name" value="DUF4122"/>
    <property type="match status" value="1"/>
</dbReference>
<dbReference type="EMBL" id="QRJL01000019">
    <property type="protein sequence ID" value="RHH26390.1"/>
    <property type="molecule type" value="Genomic_DNA"/>
</dbReference>
<dbReference type="Proteomes" id="UP000438773">
    <property type="component" value="Unassembled WGS sequence"/>
</dbReference>
<dbReference type="Proteomes" id="UP000260844">
    <property type="component" value="Unassembled WGS sequence"/>
</dbReference>
<evidence type="ECO:0000313" key="9">
    <source>
        <dbReference type="Proteomes" id="UP000095614"/>
    </source>
</evidence>
<evidence type="ECO:0000313" key="4">
    <source>
        <dbReference type="EMBL" id="KAB4120504.1"/>
    </source>
</evidence>
<dbReference type="RefSeq" id="WP_005802631.1">
    <property type="nucleotide sequence ID" value="NZ_BAABZM010000001.1"/>
</dbReference>
<dbReference type="Proteomes" id="UP000283766">
    <property type="component" value="Unassembled WGS sequence"/>
</dbReference>
<dbReference type="InterPro" id="IPR025190">
    <property type="entry name" value="DUF4122"/>
</dbReference>
<evidence type="ECO:0000313" key="11">
    <source>
        <dbReference type="Proteomes" id="UP000260844"/>
    </source>
</evidence>
<dbReference type="EMBL" id="CZAF01000014">
    <property type="protein sequence ID" value="CUP54906.1"/>
    <property type="molecule type" value="Genomic_DNA"/>
</dbReference>
<dbReference type="GeneID" id="5301642"/>
<gene>
    <name evidence="8" type="ORF">DW216_19995</name>
    <name evidence="7" type="ORF">DXB37_16690</name>
    <name evidence="6" type="ORF">DXD40_17685</name>
    <name evidence="1" type="ORF">ERS852462_03966</name>
    <name evidence="5" type="ORF">GAP47_17440</name>
    <name evidence="2" type="ORF">GAQ70_20815</name>
    <name evidence="3" type="ORF">GAQ72_18960</name>
    <name evidence="4" type="ORF">GAQ75_21605</name>
</gene>
<dbReference type="EMBL" id="WCUR01000110">
    <property type="protein sequence ID" value="KAB4111132.1"/>
    <property type="molecule type" value="Genomic_DNA"/>
</dbReference>
<dbReference type="EMBL" id="QSVA01000018">
    <property type="protein sequence ID" value="RGN91334.1"/>
    <property type="molecule type" value="Genomic_DNA"/>
</dbReference>
<reference evidence="1 9" key="1">
    <citation type="submission" date="2015-09" db="EMBL/GenBank/DDBJ databases">
        <authorList>
            <consortium name="Pathogen Informatics"/>
        </authorList>
    </citation>
    <scope>NUCLEOTIDE SEQUENCE [LARGE SCALE GENOMIC DNA]</scope>
    <source>
        <strain evidence="1 9">2789STDY5834847</strain>
    </source>
</reference>
<evidence type="ECO:0000313" key="13">
    <source>
        <dbReference type="Proteomes" id="UP000434462"/>
    </source>
</evidence>
<dbReference type="EMBL" id="WCUP01000022">
    <property type="protein sequence ID" value="KAB4102824.1"/>
    <property type="molecule type" value="Genomic_DNA"/>
</dbReference>
<protein>
    <submittedName>
        <fullName evidence="2">DUF4122 domain-containing protein</fullName>
    </submittedName>
</protein>
<reference evidence="13 14" key="3">
    <citation type="journal article" date="2019" name="Nat. Med.">
        <title>A library of human gut bacterial isolates paired with longitudinal multiomics data enables mechanistic microbiome research.</title>
        <authorList>
            <person name="Poyet M."/>
            <person name="Groussin M."/>
            <person name="Gibbons S.M."/>
            <person name="Avila-Pacheco J."/>
            <person name="Jiang X."/>
            <person name="Kearney S.M."/>
            <person name="Perrotta A.R."/>
            <person name="Berdy B."/>
            <person name="Zhao S."/>
            <person name="Lieberman T.D."/>
            <person name="Swanson P.K."/>
            <person name="Smith M."/>
            <person name="Roesemann S."/>
            <person name="Alexander J.E."/>
            <person name="Rich S.A."/>
            <person name="Livny J."/>
            <person name="Vlamakis H."/>
            <person name="Clish C."/>
            <person name="Bullock K."/>
            <person name="Deik A."/>
            <person name="Scott J."/>
            <person name="Pierce K.A."/>
            <person name="Xavier R.J."/>
            <person name="Alm E.J."/>
        </authorList>
    </citation>
    <scope>NUCLEOTIDE SEQUENCE [LARGE SCALE GENOMIC DNA]</scope>
    <source>
        <strain evidence="2 15">BIOML-A36</strain>
        <strain evidence="4 14">BIOML-A37</strain>
        <strain evidence="3 13">BIOML-A38</strain>
        <strain evidence="5 16">BIOML-A5</strain>
    </source>
</reference>
<evidence type="ECO:0000313" key="6">
    <source>
        <dbReference type="EMBL" id="RGJ89781.1"/>
    </source>
</evidence>
<organism evidence="1 9">
    <name type="scientific">Bacteroides uniformis</name>
    <dbReference type="NCBI Taxonomy" id="820"/>
    <lineage>
        <taxon>Bacteria</taxon>
        <taxon>Pseudomonadati</taxon>
        <taxon>Bacteroidota</taxon>
        <taxon>Bacteroidia</taxon>
        <taxon>Bacteroidales</taxon>
        <taxon>Bacteroidaceae</taxon>
        <taxon>Bacteroides</taxon>
    </lineage>
</organism>
<evidence type="ECO:0000313" key="10">
    <source>
        <dbReference type="Proteomes" id="UP000260759"/>
    </source>
</evidence>
<evidence type="ECO:0000313" key="2">
    <source>
        <dbReference type="EMBL" id="KAB4102824.1"/>
    </source>
</evidence>
<sequence>MEEIVYLSIRFGCTAYLLYKVWKQKERIGKICDLLYTPRNRPQAEKDNGEPGNAQDVMGATRFVYLDENAGKTVAPYMSQQLETGSDFIGADKDIPEDEVECKLPLEEMRMLKEEQEELDSRSPETEAIAPMVTPADLLNVGDVLLNLNGAGSDENKSYRAAMTLHSIRETDMFELFSSQVENKKLIEELMGKYVDKEGNALPLKRERKESKHVTDWRNLV</sequence>
<dbReference type="AlphaFoldDB" id="A0A174P512"/>
<evidence type="ECO:0000313" key="8">
    <source>
        <dbReference type="EMBL" id="RHH26390.1"/>
    </source>
</evidence>
<evidence type="ECO:0000313" key="14">
    <source>
        <dbReference type="Proteomes" id="UP000438773"/>
    </source>
</evidence>
<dbReference type="OrthoDB" id="1042862at2"/>
<evidence type="ECO:0000313" key="1">
    <source>
        <dbReference type="EMBL" id="CUP54906.1"/>
    </source>
</evidence>
<accession>A0A174P512</accession>
<proteinExistence type="predicted"/>
<dbReference type="Proteomes" id="UP000462376">
    <property type="component" value="Unassembled WGS sequence"/>
</dbReference>
<evidence type="ECO:0000313" key="15">
    <source>
        <dbReference type="Proteomes" id="UP000441711"/>
    </source>
</evidence>
<evidence type="ECO:0000313" key="3">
    <source>
        <dbReference type="EMBL" id="KAB4111132.1"/>
    </source>
</evidence>
<dbReference type="EMBL" id="QSPV01000022">
    <property type="protein sequence ID" value="RGJ89781.1"/>
    <property type="molecule type" value="Genomic_DNA"/>
</dbReference>
<dbReference type="Proteomes" id="UP000441711">
    <property type="component" value="Unassembled WGS sequence"/>
</dbReference>
<dbReference type="Proteomes" id="UP000260759">
    <property type="component" value="Unassembled WGS sequence"/>
</dbReference>
<reference evidence="10 11" key="2">
    <citation type="submission" date="2018-08" db="EMBL/GenBank/DDBJ databases">
        <title>A genome reference for cultivated species of the human gut microbiota.</title>
        <authorList>
            <person name="Zou Y."/>
            <person name="Xue W."/>
            <person name="Luo G."/>
        </authorList>
    </citation>
    <scope>NUCLEOTIDE SEQUENCE [LARGE SCALE GENOMIC DNA]</scope>
    <source>
        <strain evidence="8 12">AM18-14LB</strain>
        <strain evidence="7 10">OM03-4</strain>
        <strain evidence="6 11">TM04-30</strain>
    </source>
</reference>
<evidence type="ECO:0000313" key="16">
    <source>
        <dbReference type="Proteomes" id="UP000462376"/>
    </source>
</evidence>
<evidence type="ECO:0000313" key="12">
    <source>
        <dbReference type="Proteomes" id="UP000283766"/>
    </source>
</evidence>
<dbReference type="EMBL" id="WCTL01000020">
    <property type="protein sequence ID" value="KAB4231529.1"/>
    <property type="molecule type" value="Genomic_DNA"/>
</dbReference>
<name>A0A174P512_BACUN</name>
<evidence type="ECO:0000313" key="7">
    <source>
        <dbReference type="EMBL" id="RGN91334.1"/>
    </source>
</evidence>
<dbReference type="Proteomes" id="UP000095614">
    <property type="component" value="Unassembled WGS sequence"/>
</dbReference>